<dbReference type="GO" id="GO:0006313">
    <property type="term" value="P:DNA transposition"/>
    <property type="evidence" value="ECO:0007669"/>
    <property type="project" value="InterPro"/>
</dbReference>
<protein>
    <submittedName>
        <fullName evidence="2">Transposase</fullName>
    </submittedName>
</protein>
<dbReference type="InterPro" id="IPR036515">
    <property type="entry name" value="Transposase_17_sf"/>
</dbReference>
<organism evidence="2 3">
    <name type="scientific">candidate division WOR-3 bacterium JGI_Cruoil_03_44_89</name>
    <dbReference type="NCBI Taxonomy" id="1973748"/>
    <lineage>
        <taxon>Bacteria</taxon>
        <taxon>Bacteria division WOR-3</taxon>
    </lineage>
</organism>
<dbReference type="GO" id="GO:0003677">
    <property type="term" value="F:DNA binding"/>
    <property type="evidence" value="ECO:0007669"/>
    <property type="project" value="InterPro"/>
</dbReference>
<evidence type="ECO:0000313" key="2">
    <source>
        <dbReference type="EMBL" id="OYD16668.1"/>
    </source>
</evidence>
<proteinExistence type="predicted"/>
<comment type="caution">
    <text evidence="2">The sequence shown here is derived from an EMBL/GenBank/DDBJ whole genome shotgun (WGS) entry which is preliminary data.</text>
</comment>
<dbReference type="AlphaFoldDB" id="A0A235BWC9"/>
<evidence type="ECO:0000313" key="3">
    <source>
        <dbReference type="Proteomes" id="UP000215215"/>
    </source>
</evidence>
<accession>A0A235BWC9</accession>
<dbReference type="PANTHER" id="PTHR34322">
    <property type="entry name" value="TRANSPOSASE, Y1_TNP DOMAIN-CONTAINING"/>
    <property type="match status" value="1"/>
</dbReference>
<dbReference type="Pfam" id="PF01797">
    <property type="entry name" value="Y1_Tnp"/>
    <property type="match status" value="1"/>
</dbReference>
<sequence length="68" mass="8387">MIYDMGRLPRVIFSGLIYHVVNRGNNRQYVFEDDADFEKYLELLGRYKERYGFRLYHYVLMNNHIHLL</sequence>
<dbReference type="Gene3D" id="3.30.70.1290">
    <property type="entry name" value="Transposase IS200-like"/>
    <property type="match status" value="1"/>
</dbReference>
<reference evidence="2 3" key="1">
    <citation type="submission" date="2017-07" db="EMBL/GenBank/DDBJ databases">
        <title>Recovery of genomes from metagenomes via a dereplication, aggregation, and scoring strategy.</title>
        <authorList>
            <person name="Sieber C.M."/>
            <person name="Probst A.J."/>
            <person name="Sharrar A."/>
            <person name="Thomas B.C."/>
            <person name="Hess M."/>
            <person name="Tringe S.G."/>
            <person name="Banfield J.F."/>
        </authorList>
    </citation>
    <scope>NUCLEOTIDE SEQUENCE [LARGE SCALE GENOMIC DNA]</scope>
    <source>
        <strain evidence="2">JGI_Cruoil_03_44_89</strain>
    </source>
</reference>
<name>A0A235BWC9_UNCW3</name>
<gene>
    <name evidence="2" type="ORF">CH333_02890</name>
</gene>
<feature type="domain" description="Transposase IS200-like" evidence="1">
    <location>
        <begin position="14"/>
        <end position="68"/>
    </location>
</feature>
<dbReference type="PANTHER" id="PTHR34322:SF2">
    <property type="entry name" value="TRANSPOSASE IS200-LIKE DOMAIN-CONTAINING PROTEIN"/>
    <property type="match status" value="1"/>
</dbReference>
<feature type="non-terminal residue" evidence="2">
    <location>
        <position position="68"/>
    </location>
</feature>
<dbReference type="EMBL" id="NOZQ01000056">
    <property type="protein sequence ID" value="OYD16668.1"/>
    <property type="molecule type" value="Genomic_DNA"/>
</dbReference>
<evidence type="ECO:0000259" key="1">
    <source>
        <dbReference type="Pfam" id="PF01797"/>
    </source>
</evidence>
<dbReference type="Proteomes" id="UP000215215">
    <property type="component" value="Unassembled WGS sequence"/>
</dbReference>
<dbReference type="GO" id="GO:0004803">
    <property type="term" value="F:transposase activity"/>
    <property type="evidence" value="ECO:0007669"/>
    <property type="project" value="InterPro"/>
</dbReference>
<dbReference type="SUPFAM" id="SSF143422">
    <property type="entry name" value="Transposase IS200-like"/>
    <property type="match status" value="1"/>
</dbReference>
<dbReference type="InterPro" id="IPR002686">
    <property type="entry name" value="Transposase_17"/>
</dbReference>